<dbReference type="Proteomes" id="UP000053331">
    <property type="component" value="Unassembled WGS sequence"/>
</dbReference>
<keyword evidence="3" id="KW-1185">Reference proteome</keyword>
<comment type="caution">
    <text evidence="2">The sequence shown here is derived from an EMBL/GenBank/DDBJ whole genome shotgun (WGS) entry which is preliminary data.</text>
</comment>
<evidence type="ECO:0000313" key="3">
    <source>
        <dbReference type="Proteomes" id="UP000053331"/>
    </source>
</evidence>
<proteinExistence type="predicted"/>
<feature type="compositionally biased region" description="Acidic residues" evidence="1">
    <location>
        <begin position="34"/>
        <end position="43"/>
    </location>
</feature>
<reference evidence="2 3" key="1">
    <citation type="journal article" date="2015" name="Genome Announc.">
        <title>Draft genome sequence of a Halorubrum H3 strain isolated from the burlinskoye salt lake (Altai Krai, Russia).</title>
        <authorList>
            <person name="Rozanov A.S."/>
            <person name="Bryanskaya A.V."/>
            <person name="Malup T.K."/>
            <person name="Kotenko A.V."/>
            <person name="Peltek S.E."/>
        </authorList>
    </citation>
    <scope>NUCLEOTIDE SEQUENCE [LARGE SCALE GENOMIC DNA]</scope>
    <source>
        <strain evidence="2 3">H3</strain>
    </source>
</reference>
<protein>
    <submittedName>
        <fullName evidence="2">Uncharacterized protein</fullName>
    </submittedName>
</protein>
<feature type="region of interest" description="Disordered" evidence="1">
    <location>
        <begin position="1"/>
        <end position="43"/>
    </location>
</feature>
<dbReference type="OrthoDB" id="197849at2157"/>
<evidence type="ECO:0000313" key="2">
    <source>
        <dbReference type="EMBL" id="KKF39706.1"/>
    </source>
</evidence>
<name>A0A0F8AVD1_9EURY</name>
<dbReference type="AlphaFoldDB" id="A0A0F8AVD1"/>
<dbReference type="RefSeq" id="WP_050024635.1">
    <property type="nucleotide sequence ID" value="NZ_JNFH02000024.1"/>
</dbReference>
<dbReference type="Pfam" id="PF19102">
    <property type="entry name" value="DUF5789"/>
    <property type="match status" value="1"/>
</dbReference>
<dbReference type="InterPro" id="IPR043899">
    <property type="entry name" value="DUF5789"/>
</dbReference>
<sequence length="199" mass="22636">MADDKDGREKQARNEDDRQRRRDVEAELERGDEPEPEIDAADLDDVEADLESLDFPATGAEIVAAIGDRDIGPSDERYTVEQLVPETDAVVFDSPDRVRVRIQRPTVAAAMKRIVEASEALPNEELGGSQHDAYEKTFFELQRLSPDDDDEAIGVVRDWVVDRIRDKEKLPTSRQIRRQAAKICREEGHQIRNDDWLGI</sequence>
<feature type="compositionally biased region" description="Basic and acidic residues" evidence="1">
    <location>
        <begin position="1"/>
        <end position="33"/>
    </location>
</feature>
<organism evidence="2 3">
    <name type="scientific">Halorubrum saccharovorum</name>
    <dbReference type="NCBI Taxonomy" id="2248"/>
    <lineage>
        <taxon>Archaea</taxon>
        <taxon>Methanobacteriati</taxon>
        <taxon>Methanobacteriota</taxon>
        <taxon>Stenosarchaea group</taxon>
        <taxon>Halobacteria</taxon>
        <taxon>Halobacteriales</taxon>
        <taxon>Haloferacaceae</taxon>
        <taxon>Halorubrum</taxon>
    </lineage>
</organism>
<gene>
    <name evidence="2" type="ORF">FK85_26460</name>
</gene>
<evidence type="ECO:0000256" key="1">
    <source>
        <dbReference type="SAM" id="MobiDB-lite"/>
    </source>
</evidence>
<accession>A0A0F8AVD1</accession>
<dbReference type="EMBL" id="JNFH02000024">
    <property type="protein sequence ID" value="KKF39706.1"/>
    <property type="molecule type" value="Genomic_DNA"/>
</dbReference>